<gene>
    <name evidence="1" type="ORF">AAG747_25900</name>
</gene>
<name>A0AAW9SKV5_9BACT</name>
<reference evidence="1 2" key="1">
    <citation type="submission" date="2024-04" db="EMBL/GenBank/DDBJ databases">
        <title>Novel genus in family Flammeovirgaceae.</title>
        <authorList>
            <person name="Nguyen T.H."/>
            <person name="Vuong T.Q."/>
            <person name="Le H."/>
            <person name="Kim S.-G."/>
        </authorList>
    </citation>
    <scope>NUCLEOTIDE SEQUENCE [LARGE SCALE GENOMIC DNA]</scope>
    <source>
        <strain evidence="1 2">JCM 23209</strain>
    </source>
</reference>
<dbReference type="RefSeq" id="WP_346824157.1">
    <property type="nucleotide sequence ID" value="NZ_JBDKWZ010000022.1"/>
</dbReference>
<evidence type="ECO:0000313" key="1">
    <source>
        <dbReference type="EMBL" id="MEN7551376.1"/>
    </source>
</evidence>
<evidence type="ECO:0000313" key="2">
    <source>
        <dbReference type="Proteomes" id="UP001403385"/>
    </source>
</evidence>
<protein>
    <submittedName>
        <fullName evidence="1">Uncharacterized protein</fullName>
    </submittedName>
</protein>
<comment type="caution">
    <text evidence="1">The sequence shown here is derived from an EMBL/GenBank/DDBJ whole genome shotgun (WGS) entry which is preliminary data.</text>
</comment>
<keyword evidence="2" id="KW-1185">Reference proteome</keyword>
<accession>A0AAW9SKV5</accession>
<sequence>MEEVTVTFTLSGGFWEQIDSLQLDVFKRWFQNTPQQQLEISFRKEYVLVKRECYHMKTGWNWFSKAWETSTYFCFLAPGKRVLRVAKSTLTSKESESLQEMIHLNQKYIQAPAHKKDLKSKLEQLYNQIEGYFLKN</sequence>
<dbReference type="AlphaFoldDB" id="A0AAW9SKV5"/>
<organism evidence="1 2">
    <name type="scientific">Rapidithrix thailandica</name>
    <dbReference type="NCBI Taxonomy" id="413964"/>
    <lineage>
        <taxon>Bacteria</taxon>
        <taxon>Pseudomonadati</taxon>
        <taxon>Bacteroidota</taxon>
        <taxon>Cytophagia</taxon>
        <taxon>Cytophagales</taxon>
        <taxon>Flammeovirgaceae</taxon>
        <taxon>Rapidithrix</taxon>
    </lineage>
</organism>
<dbReference type="Proteomes" id="UP001403385">
    <property type="component" value="Unassembled WGS sequence"/>
</dbReference>
<dbReference type="EMBL" id="JBDKWZ010000022">
    <property type="protein sequence ID" value="MEN7551376.1"/>
    <property type="molecule type" value="Genomic_DNA"/>
</dbReference>
<proteinExistence type="predicted"/>